<dbReference type="EMBL" id="JAHCQH010000020">
    <property type="protein sequence ID" value="MBS9478644.1"/>
    <property type="molecule type" value="Genomic_DNA"/>
</dbReference>
<sequence length="639" mass="69405">MRTEPTPRAVLAARKQFFLQGRAEGPLVASALSEPILRSWQRCAARGLDSAALPRLEPLTSRELREVSERHERLRRLCRPEIESLYADAMQTGCVVILTDDEGLILDALGHADFAARAAQVALRPGVFWGESSTGTNAVGTALVEGLPIAVHGGEHYYDPHGILSCSAAPIIDPYGRTVGALDLSGPAAVDHRHALGLVRLAVEQIEHRFFDEDFGGRRVLRFQADRALLGTAREGVLVFEDDRLVAASRTGLDLVGAGWSALGVLRAGELFEGLPRADSAAHVLRGPDGRELYCRLDPPAGPSGSTAGLRLPPPPRHEERPREEGPLLRPADRDMVARAVRMVEADVPVLIIGETGTGKEMVAHDIHRRTGRAGGPFVAVNCAAIPETLIEAELFGYEDGAFTGARRHGRKGLLREAEGGVLFLDEIGDMPLPLQSRLLRVLQEREVAPLGGGKPVKVDFALVCATHRDLRTLAEAGGFRSDLYFRVAHYTLELSPLRAFDDRAATIAHLWRRLVPDERLSLAPDCLDRLATYGWPGNFRQLAGTLRALAALADPFRPVGPDMLPPEIRGADTRATDWRTLASSSASLHSRAAPPESLDTLTVEAMRRMLDACGGNVSQAARRLGINRSTLYRRLLNA</sequence>
<dbReference type="PANTHER" id="PTHR32071">
    <property type="entry name" value="TRANSCRIPTIONAL REGULATORY PROTEIN"/>
    <property type="match status" value="1"/>
</dbReference>
<evidence type="ECO:0000259" key="8">
    <source>
        <dbReference type="PROSITE" id="PS50045"/>
    </source>
</evidence>
<dbReference type="InterPro" id="IPR029016">
    <property type="entry name" value="GAF-like_dom_sf"/>
</dbReference>
<evidence type="ECO:0000313" key="10">
    <source>
        <dbReference type="Proteomes" id="UP001166585"/>
    </source>
</evidence>
<keyword evidence="6" id="KW-0804">Transcription</keyword>
<dbReference type="InterPro" id="IPR003018">
    <property type="entry name" value="GAF"/>
</dbReference>
<dbReference type="Pfam" id="PF00158">
    <property type="entry name" value="Sigma54_activat"/>
    <property type="match status" value="1"/>
</dbReference>
<dbReference type="InterPro" id="IPR009057">
    <property type="entry name" value="Homeodomain-like_sf"/>
</dbReference>
<dbReference type="Pfam" id="PF02954">
    <property type="entry name" value="HTH_8"/>
    <property type="match status" value="1"/>
</dbReference>
<comment type="caution">
    <text evidence="9">The sequence shown here is derived from an EMBL/GenBank/DDBJ whole genome shotgun (WGS) entry which is preliminary data.</text>
</comment>
<dbReference type="InterPro" id="IPR027417">
    <property type="entry name" value="P-loop_NTPase"/>
</dbReference>
<dbReference type="RefSeq" id="WP_213756591.1">
    <property type="nucleotide sequence ID" value="NZ_JAHCQH010000020.1"/>
</dbReference>
<evidence type="ECO:0000256" key="7">
    <source>
        <dbReference type="SAM" id="MobiDB-lite"/>
    </source>
</evidence>
<dbReference type="CDD" id="cd00009">
    <property type="entry name" value="AAA"/>
    <property type="match status" value="1"/>
</dbReference>
<evidence type="ECO:0000256" key="5">
    <source>
        <dbReference type="ARBA" id="ARBA00023125"/>
    </source>
</evidence>
<dbReference type="InterPro" id="IPR003593">
    <property type="entry name" value="AAA+_ATPase"/>
</dbReference>
<feature type="compositionally biased region" description="Basic and acidic residues" evidence="7">
    <location>
        <begin position="316"/>
        <end position="329"/>
    </location>
</feature>
<dbReference type="InterPro" id="IPR058031">
    <property type="entry name" value="AAA_lid_NorR"/>
</dbReference>
<name>A0ABS5RAE1_9HYPH</name>
<keyword evidence="2" id="KW-0067">ATP-binding</keyword>
<evidence type="ECO:0000256" key="3">
    <source>
        <dbReference type="ARBA" id="ARBA00023012"/>
    </source>
</evidence>
<dbReference type="Gene3D" id="3.40.50.300">
    <property type="entry name" value="P-loop containing nucleotide triphosphate hydrolases"/>
    <property type="match status" value="1"/>
</dbReference>
<dbReference type="PRINTS" id="PR01590">
    <property type="entry name" value="HTHFIS"/>
</dbReference>
<dbReference type="PROSITE" id="PS50045">
    <property type="entry name" value="SIGMA54_INTERACT_4"/>
    <property type="match status" value="1"/>
</dbReference>
<dbReference type="Gene3D" id="1.10.8.60">
    <property type="match status" value="1"/>
</dbReference>
<keyword evidence="5" id="KW-0238">DNA-binding</keyword>
<keyword evidence="10" id="KW-1185">Reference proteome</keyword>
<dbReference type="Pfam" id="PF01590">
    <property type="entry name" value="GAF"/>
    <property type="match status" value="1"/>
</dbReference>
<keyword evidence="1" id="KW-0547">Nucleotide-binding</keyword>
<gene>
    <name evidence="9" type="ORF">KIP89_16130</name>
</gene>
<feature type="region of interest" description="Disordered" evidence="7">
    <location>
        <begin position="297"/>
        <end position="329"/>
    </location>
</feature>
<dbReference type="SUPFAM" id="SSF46689">
    <property type="entry name" value="Homeodomain-like"/>
    <property type="match status" value="1"/>
</dbReference>
<dbReference type="InterPro" id="IPR025662">
    <property type="entry name" value="Sigma_54_int_dom_ATP-bd_1"/>
</dbReference>
<protein>
    <submittedName>
        <fullName evidence="9">Sigma-54-dependent Fis family transcriptional regulator</fullName>
    </submittedName>
</protein>
<feature type="domain" description="Sigma-54 factor interaction" evidence="8">
    <location>
        <begin position="331"/>
        <end position="552"/>
    </location>
</feature>
<evidence type="ECO:0000256" key="2">
    <source>
        <dbReference type="ARBA" id="ARBA00022840"/>
    </source>
</evidence>
<dbReference type="Gene3D" id="3.30.450.40">
    <property type="match status" value="1"/>
</dbReference>
<proteinExistence type="predicted"/>
<dbReference type="InterPro" id="IPR002197">
    <property type="entry name" value="HTH_Fis"/>
</dbReference>
<dbReference type="SMART" id="SM00382">
    <property type="entry name" value="AAA"/>
    <property type="match status" value="1"/>
</dbReference>
<dbReference type="PANTHER" id="PTHR32071:SF77">
    <property type="entry name" value="TRANSCRIPTIONAL REGULATORY PROTEIN"/>
    <property type="match status" value="1"/>
</dbReference>
<keyword evidence="3" id="KW-0902">Two-component regulatory system</keyword>
<evidence type="ECO:0000256" key="1">
    <source>
        <dbReference type="ARBA" id="ARBA00022741"/>
    </source>
</evidence>
<dbReference type="SUPFAM" id="SSF55781">
    <property type="entry name" value="GAF domain-like"/>
    <property type="match status" value="1"/>
</dbReference>
<dbReference type="Proteomes" id="UP001166585">
    <property type="component" value="Unassembled WGS sequence"/>
</dbReference>
<organism evidence="9 10">
    <name type="scientific">Ancylobacter radicis</name>
    <dbReference type="NCBI Taxonomy" id="2836179"/>
    <lineage>
        <taxon>Bacteria</taxon>
        <taxon>Pseudomonadati</taxon>
        <taxon>Pseudomonadota</taxon>
        <taxon>Alphaproteobacteria</taxon>
        <taxon>Hyphomicrobiales</taxon>
        <taxon>Xanthobacteraceae</taxon>
        <taxon>Ancylobacter</taxon>
    </lineage>
</organism>
<accession>A0ABS5RAE1</accession>
<dbReference type="PROSITE" id="PS00675">
    <property type="entry name" value="SIGMA54_INTERACT_1"/>
    <property type="match status" value="1"/>
</dbReference>
<keyword evidence="4" id="KW-0805">Transcription regulation</keyword>
<dbReference type="Pfam" id="PF25601">
    <property type="entry name" value="AAA_lid_14"/>
    <property type="match status" value="1"/>
</dbReference>
<dbReference type="InterPro" id="IPR002078">
    <property type="entry name" value="Sigma_54_int"/>
</dbReference>
<evidence type="ECO:0000256" key="6">
    <source>
        <dbReference type="ARBA" id="ARBA00023163"/>
    </source>
</evidence>
<reference evidence="9" key="1">
    <citation type="submission" date="2021-05" db="EMBL/GenBank/DDBJ databases">
        <authorList>
            <person name="Sun Q."/>
            <person name="Inoue M."/>
        </authorList>
    </citation>
    <scope>NUCLEOTIDE SEQUENCE</scope>
    <source>
        <strain evidence="9">VKM B-3255</strain>
    </source>
</reference>
<evidence type="ECO:0000256" key="4">
    <source>
        <dbReference type="ARBA" id="ARBA00023015"/>
    </source>
</evidence>
<dbReference type="SUPFAM" id="SSF52540">
    <property type="entry name" value="P-loop containing nucleoside triphosphate hydrolases"/>
    <property type="match status" value="1"/>
</dbReference>
<evidence type="ECO:0000313" key="9">
    <source>
        <dbReference type="EMBL" id="MBS9478644.1"/>
    </source>
</evidence>
<dbReference type="Gene3D" id="1.10.10.60">
    <property type="entry name" value="Homeodomain-like"/>
    <property type="match status" value="1"/>
</dbReference>